<dbReference type="PANTHER" id="PTHR23226:SF416">
    <property type="entry name" value="FI01424P"/>
    <property type="match status" value="1"/>
</dbReference>
<organism evidence="9 10">
    <name type="scientific">Atrichornis clamosus</name>
    <dbReference type="NCBI Taxonomy" id="449594"/>
    <lineage>
        <taxon>Eukaryota</taxon>
        <taxon>Metazoa</taxon>
        <taxon>Chordata</taxon>
        <taxon>Craniata</taxon>
        <taxon>Vertebrata</taxon>
        <taxon>Euteleostomi</taxon>
        <taxon>Archelosauria</taxon>
        <taxon>Archosauria</taxon>
        <taxon>Dinosauria</taxon>
        <taxon>Saurischia</taxon>
        <taxon>Theropoda</taxon>
        <taxon>Coelurosauria</taxon>
        <taxon>Aves</taxon>
        <taxon>Neognathae</taxon>
        <taxon>Neoaves</taxon>
        <taxon>Telluraves</taxon>
        <taxon>Australaves</taxon>
        <taxon>Passeriformes</taxon>
        <taxon>Menuridae</taxon>
        <taxon>Atrichornis</taxon>
    </lineage>
</organism>
<dbReference type="PANTHER" id="PTHR23226">
    <property type="entry name" value="ZINC FINGER AND SCAN DOMAIN-CONTAINING"/>
    <property type="match status" value="1"/>
</dbReference>
<comment type="caution">
    <text evidence="9">The sequence shown here is derived from an EMBL/GenBank/DDBJ whole genome shotgun (WGS) entry which is preliminary data.</text>
</comment>
<dbReference type="GO" id="GO:0008270">
    <property type="term" value="F:zinc ion binding"/>
    <property type="evidence" value="ECO:0007669"/>
    <property type="project" value="UniProtKB-KW"/>
</dbReference>
<dbReference type="InterPro" id="IPR013087">
    <property type="entry name" value="Znf_C2H2_type"/>
</dbReference>
<protein>
    <submittedName>
        <fullName evidence="9">ZNF3 protein</fullName>
    </submittedName>
</protein>
<comment type="subcellular location">
    <subcellularLocation>
        <location evidence="1">Nucleus</location>
    </subcellularLocation>
</comment>
<evidence type="ECO:0000313" key="10">
    <source>
        <dbReference type="Proteomes" id="UP000658642"/>
    </source>
</evidence>
<dbReference type="PROSITE" id="PS50157">
    <property type="entry name" value="ZINC_FINGER_C2H2_2"/>
    <property type="match status" value="3"/>
</dbReference>
<dbReference type="GO" id="GO:0000978">
    <property type="term" value="F:RNA polymerase II cis-regulatory region sequence-specific DNA binding"/>
    <property type="evidence" value="ECO:0007669"/>
    <property type="project" value="TreeGrafter"/>
</dbReference>
<name>A0A852P7P0_9PASS</name>
<feature type="domain" description="C2H2-type" evidence="8">
    <location>
        <begin position="8"/>
        <end position="35"/>
    </location>
</feature>
<evidence type="ECO:0000256" key="1">
    <source>
        <dbReference type="ARBA" id="ARBA00004123"/>
    </source>
</evidence>
<feature type="domain" description="C2H2-type" evidence="8">
    <location>
        <begin position="63"/>
        <end position="86"/>
    </location>
</feature>
<evidence type="ECO:0000256" key="2">
    <source>
        <dbReference type="ARBA" id="ARBA00022723"/>
    </source>
</evidence>
<evidence type="ECO:0000256" key="3">
    <source>
        <dbReference type="ARBA" id="ARBA00022737"/>
    </source>
</evidence>
<dbReference type="OrthoDB" id="427030at2759"/>
<dbReference type="AlphaFoldDB" id="A0A852P7P0"/>
<feature type="non-terminal residue" evidence="9">
    <location>
        <position position="86"/>
    </location>
</feature>
<feature type="domain" description="C2H2-type" evidence="8">
    <location>
        <begin position="36"/>
        <end position="63"/>
    </location>
</feature>
<dbReference type="SUPFAM" id="SSF57667">
    <property type="entry name" value="beta-beta-alpha zinc fingers"/>
    <property type="match status" value="2"/>
</dbReference>
<dbReference type="InterPro" id="IPR036236">
    <property type="entry name" value="Znf_C2H2_sf"/>
</dbReference>
<evidence type="ECO:0000256" key="7">
    <source>
        <dbReference type="PROSITE-ProRule" id="PRU00042"/>
    </source>
</evidence>
<dbReference type="FunFam" id="3.30.160.60:FF:000690">
    <property type="entry name" value="Zinc finger protein 354C"/>
    <property type="match status" value="1"/>
</dbReference>
<dbReference type="SMART" id="SM00355">
    <property type="entry name" value="ZnF_C2H2"/>
    <property type="match status" value="3"/>
</dbReference>
<keyword evidence="5" id="KW-0862">Zinc</keyword>
<evidence type="ECO:0000256" key="4">
    <source>
        <dbReference type="ARBA" id="ARBA00022771"/>
    </source>
</evidence>
<reference evidence="9" key="1">
    <citation type="submission" date="2020-02" db="EMBL/GenBank/DDBJ databases">
        <title>Bird 10,000 Genomes (B10K) Project - Family phase.</title>
        <authorList>
            <person name="Zhang G."/>
        </authorList>
    </citation>
    <scope>NUCLEOTIDE SEQUENCE</scope>
    <source>
        <strain evidence="9">B10K-DU-029-61</strain>
        <tissue evidence="9">Blood</tissue>
    </source>
</reference>
<dbReference type="Gene3D" id="3.30.160.60">
    <property type="entry name" value="Classic Zinc Finger"/>
    <property type="match status" value="3"/>
</dbReference>
<keyword evidence="4 7" id="KW-0863">Zinc-finger</keyword>
<evidence type="ECO:0000313" key="9">
    <source>
        <dbReference type="EMBL" id="NXY24840.1"/>
    </source>
</evidence>
<evidence type="ECO:0000259" key="8">
    <source>
        <dbReference type="PROSITE" id="PS50157"/>
    </source>
</evidence>
<gene>
    <name evidence="9" type="primary">Znf3_3</name>
    <name evidence="9" type="ORF">ATRCLA_R13414</name>
</gene>
<dbReference type="Proteomes" id="UP000658642">
    <property type="component" value="Unassembled WGS sequence"/>
</dbReference>
<feature type="non-terminal residue" evidence="9">
    <location>
        <position position="1"/>
    </location>
</feature>
<dbReference type="PROSITE" id="PS00028">
    <property type="entry name" value="ZINC_FINGER_C2H2_1"/>
    <property type="match status" value="1"/>
</dbReference>
<dbReference type="FunFam" id="3.30.160.60:FF:000176">
    <property type="entry name" value="zinc finger protein 70"/>
    <property type="match status" value="1"/>
</dbReference>
<dbReference type="GO" id="GO:0000981">
    <property type="term" value="F:DNA-binding transcription factor activity, RNA polymerase II-specific"/>
    <property type="evidence" value="ECO:0007669"/>
    <property type="project" value="TreeGrafter"/>
</dbReference>
<accession>A0A852P7P0</accession>
<evidence type="ECO:0000256" key="5">
    <source>
        <dbReference type="ARBA" id="ARBA00022833"/>
    </source>
</evidence>
<keyword evidence="3" id="KW-0677">Repeat</keyword>
<keyword evidence="2" id="KW-0479">Metal-binding</keyword>
<sequence length="86" mass="10224">LHTGEQPYECLDCRKSFNCSSFLIILWQIHTGERPYEYPKCGKRFQTSLDLIRHQQMHTREPFHCTNCRRGFNCSSTLLTHGRIHI</sequence>
<proteinExistence type="predicted"/>
<keyword evidence="10" id="KW-1185">Reference proteome</keyword>
<dbReference type="EMBL" id="WBMZ01014880">
    <property type="protein sequence ID" value="NXY24840.1"/>
    <property type="molecule type" value="Genomic_DNA"/>
</dbReference>
<dbReference type="GO" id="GO:0005634">
    <property type="term" value="C:nucleus"/>
    <property type="evidence" value="ECO:0007669"/>
    <property type="project" value="UniProtKB-SubCell"/>
</dbReference>
<dbReference type="Pfam" id="PF00096">
    <property type="entry name" value="zf-C2H2"/>
    <property type="match status" value="1"/>
</dbReference>
<evidence type="ECO:0000256" key="6">
    <source>
        <dbReference type="ARBA" id="ARBA00023242"/>
    </source>
</evidence>
<keyword evidence="6" id="KW-0539">Nucleus</keyword>